<dbReference type="EMBL" id="JANPWB010000013">
    <property type="protein sequence ID" value="KAJ1107698.1"/>
    <property type="molecule type" value="Genomic_DNA"/>
</dbReference>
<organism evidence="2 3">
    <name type="scientific">Pleurodeles waltl</name>
    <name type="common">Iberian ribbed newt</name>
    <dbReference type="NCBI Taxonomy" id="8319"/>
    <lineage>
        <taxon>Eukaryota</taxon>
        <taxon>Metazoa</taxon>
        <taxon>Chordata</taxon>
        <taxon>Craniata</taxon>
        <taxon>Vertebrata</taxon>
        <taxon>Euteleostomi</taxon>
        <taxon>Amphibia</taxon>
        <taxon>Batrachia</taxon>
        <taxon>Caudata</taxon>
        <taxon>Salamandroidea</taxon>
        <taxon>Salamandridae</taxon>
        <taxon>Pleurodelinae</taxon>
        <taxon>Pleurodeles</taxon>
    </lineage>
</organism>
<keyword evidence="3" id="KW-1185">Reference proteome</keyword>
<name>A0AAV7N3C4_PLEWA</name>
<feature type="compositionally biased region" description="Polar residues" evidence="1">
    <location>
        <begin position="72"/>
        <end position="83"/>
    </location>
</feature>
<accession>A0AAV7N3C4</accession>
<evidence type="ECO:0000256" key="1">
    <source>
        <dbReference type="SAM" id="MobiDB-lite"/>
    </source>
</evidence>
<dbReference type="Proteomes" id="UP001066276">
    <property type="component" value="Chromosome 9"/>
</dbReference>
<protein>
    <submittedName>
        <fullName evidence="2">Uncharacterized protein</fullName>
    </submittedName>
</protein>
<evidence type="ECO:0000313" key="3">
    <source>
        <dbReference type="Proteomes" id="UP001066276"/>
    </source>
</evidence>
<reference evidence="2" key="1">
    <citation type="journal article" date="2022" name="bioRxiv">
        <title>Sequencing and chromosome-scale assembly of the giantPleurodeles waltlgenome.</title>
        <authorList>
            <person name="Brown T."/>
            <person name="Elewa A."/>
            <person name="Iarovenko S."/>
            <person name="Subramanian E."/>
            <person name="Araus A.J."/>
            <person name="Petzold A."/>
            <person name="Susuki M."/>
            <person name="Suzuki K.-i.T."/>
            <person name="Hayashi T."/>
            <person name="Toyoda A."/>
            <person name="Oliveira C."/>
            <person name="Osipova E."/>
            <person name="Leigh N.D."/>
            <person name="Simon A."/>
            <person name="Yun M.H."/>
        </authorList>
    </citation>
    <scope>NUCLEOTIDE SEQUENCE</scope>
    <source>
        <strain evidence="2">20211129_DDA</strain>
        <tissue evidence="2">Liver</tissue>
    </source>
</reference>
<dbReference type="AlphaFoldDB" id="A0AAV7N3C4"/>
<evidence type="ECO:0000313" key="2">
    <source>
        <dbReference type="EMBL" id="KAJ1107698.1"/>
    </source>
</evidence>
<proteinExistence type="predicted"/>
<feature type="region of interest" description="Disordered" evidence="1">
    <location>
        <begin position="26"/>
        <end position="89"/>
    </location>
</feature>
<sequence>MSQPARIQRCGGAQEDMYSLCAKSGKLKGASQGKQEKSKSMASRSTHSERGQKWKNPARSRDDAEQPAAKQTIGTATRITMTPMTCKKC</sequence>
<gene>
    <name evidence="2" type="ORF">NDU88_005087</name>
</gene>
<comment type="caution">
    <text evidence="2">The sequence shown here is derived from an EMBL/GenBank/DDBJ whole genome shotgun (WGS) entry which is preliminary data.</text>
</comment>